<dbReference type="EMBL" id="JAPWDS010000002">
    <property type="protein sequence ID" value="KAJ5514013.1"/>
    <property type="molecule type" value="Genomic_DNA"/>
</dbReference>
<feature type="region of interest" description="Disordered" evidence="1">
    <location>
        <begin position="1"/>
        <end position="34"/>
    </location>
</feature>
<evidence type="ECO:0000256" key="1">
    <source>
        <dbReference type="SAM" id="MobiDB-lite"/>
    </source>
</evidence>
<dbReference type="Proteomes" id="UP001149954">
    <property type="component" value="Unassembled WGS sequence"/>
</dbReference>
<dbReference type="AlphaFoldDB" id="A0A9W9Y1G3"/>
<name>A0A9W9Y1G3_9EURO</name>
<sequence>MAEWKGEKERREGKKRRRGLSHTQKPEGAALFQHDVGAAPVNDDVIMAGIDELPICSMNAGDATVDRLRQRTLP</sequence>
<feature type="compositionally biased region" description="Basic and acidic residues" evidence="1">
    <location>
        <begin position="1"/>
        <end position="12"/>
    </location>
</feature>
<evidence type="ECO:0000313" key="2">
    <source>
        <dbReference type="EMBL" id="KAJ5514013.1"/>
    </source>
</evidence>
<gene>
    <name evidence="2" type="ORF">N7463_003565</name>
</gene>
<accession>A0A9W9Y1G3</accession>
<organism evidence="2 3">
    <name type="scientific">Penicillium fimorum</name>
    <dbReference type="NCBI Taxonomy" id="1882269"/>
    <lineage>
        <taxon>Eukaryota</taxon>
        <taxon>Fungi</taxon>
        <taxon>Dikarya</taxon>
        <taxon>Ascomycota</taxon>
        <taxon>Pezizomycotina</taxon>
        <taxon>Eurotiomycetes</taxon>
        <taxon>Eurotiomycetidae</taxon>
        <taxon>Eurotiales</taxon>
        <taxon>Aspergillaceae</taxon>
        <taxon>Penicillium</taxon>
    </lineage>
</organism>
<reference evidence="2" key="2">
    <citation type="journal article" date="2023" name="IMA Fungus">
        <title>Comparative genomic study of the Penicillium genus elucidates a diverse pangenome and 15 lateral gene transfer events.</title>
        <authorList>
            <person name="Petersen C."/>
            <person name="Sorensen T."/>
            <person name="Nielsen M.R."/>
            <person name="Sondergaard T.E."/>
            <person name="Sorensen J.L."/>
            <person name="Fitzpatrick D.A."/>
            <person name="Frisvad J.C."/>
            <person name="Nielsen K.L."/>
        </authorList>
    </citation>
    <scope>NUCLEOTIDE SEQUENCE</scope>
    <source>
        <strain evidence="2">IBT 29495</strain>
    </source>
</reference>
<evidence type="ECO:0000313" key="3">
    <source>
        <dbReference type="Proteomes" id="UP001149954"/>
    </source>
</evidence>
<protein>
    <submittedName>
        <fullName evidence="2">Uncharacterized protein</fullName>
    </submittedName>
</protein>
<proteinExistence type="predicted"/>
<comment type="caution">
    <text evidence="2">The sequence shown here is derived from an EMBL/GenBank/DDBJ whole genome shotgun (WGS) entry which is preliminary data.</text>
</comment>
<reference evidence="2" key="1">
    <citation type="submission" date="2022-12" db="EMBL/GenBank/DDBJ databases">
        <authorList>
            <person name="Petersen C."/>
        </authorList>
    </citation>
    <scope>NUCLEOTIDE SEQUENCE</scope>
    <source>
        <strain evidence="2">IBT 29495</strain>
    </source>
</reference>
<keyword evidence="3" id="KW-1185">Reference proteome</keyword>